<feature type="region of interest" description="Disordered" evidence="1">
    <location>
        <begin position="30"/>
        <end position="54"/>
    </location>
</feature>
<dbReference type="EMBL" id="VXIV02002751">
    <property type="protein sequence ID" value="KAF6023175.1"/>
    <property type="molecule type" value="Genomic_DNA"/>
</dbReference>
<reference evidence="2" key="1">
    <citation type="submission" date="2020-06" db="EMBL/GenBank/DDBJ databases">
        <title>Draft genome of Bugula neritina, a colonial animal packing powerful symbionts and potential medicines.</title>
        <authorList>
            <person name="Rayko M."/>
        </authorList>
    </citation>
    <scope>NUCLEOTIDE SEQUENCE [LARGE SCALE GENOMIC DNA]</scope>
    <source>
        <strain evidence="2">Kwan_BN1</strain>
    </source>
</reference>
<feature type="compositionally biased region" description="Low complexity" evidence="1">
    <location>
        <begin position="45"/>
        <end position="54"/>
    </location>
</feature>
<sequence length="140" mass="16264">MKGDQNNKYRRLSKEELYEDAITFFKNYRQLSQQPNSKTQEPETNSKSSTSTYSSSSLQYALPELCITINKLQKQLDKFDGLESLKEEINKLFEFSKTDSQKQEVLSKMEDMSEQLKVHSKMLQSLLDDQESGMSKTNQV</sequence>
<feature type="compositionally biased region" description="Polar residues" evidence="1">
    <location>
        <begin position="30"/>
        <end position="43"/>
    </location>
</feature>
<accession>A0A7J7JAW4</accession>
<evidence type="ECO:0000313" key="2">
    <source>
        <dbReference type="EMBL" id="KAF6023175.1"/>
    </source>
</evidence>
<proteinExistence type="predicted"/>
<gene>
    <name evidence="2" type="ORF">EB796_018508</name>
</gene>
<dbReference type="Proteomes" id="UP000593567">
    <property type="component" value="Unassembled WGS sequence"/>
</dbReference>
<keyword evidence="3" id="KW-1185">Reference proteome</keyword>
<organism evidence="2 3">
    <name type="scientific">Bugula neritina</name>
    <name type="common">Brown bryozoan</name>
    <name type="synonym">Sertularia neritina</name>
    <dbReference type="NCBI Taxonomy" id="10212"/>
    <lineage>
        <taxon>Eukaryota</taxon>
        <taxon>Metazoa</taxon>
        <taxon>Spiralia</taxon>
        <taxon>Lophotrochozoa</taxon>
        <taxon>Bryozoa</taxon>
        <taxon>Gymnolaemata</taxon>
        <taxon>Cheilostomatida</taxon>
        <taxon>Flustrina</taxon>
        <taxon>Buguloidea</taxon>
        <taxon>Bugulidae</taxon>
        <taxon>Bugula</taxon>
    </lineage>
</organism>
<dbReference type="AlphaFoldDB" id="A0A7J7JAW4"/>
<name>A0A7J7JAW4_BUGNE</name>
<protein>
    <submittedName>
        <fullName evidence="2">Uncharacterized protein</fullName>
    </submittedName>
</protein>
<evidence type="ECO:0000256" key="1">
    <source>
        <dbReference type="SAM" id="MobiDB-lite"/>
    </source>
</evidence>
<evidence type="ECO:0000313" key="3">
    <source>
        <dbReference type="Proteomes" id="UP000593567"/>
    </source>
</evidence>
<comment type="caution">
    <text evidence="2">The sequence shown here is derived from an EMBL/GenBank/DDBJ whole genome shotgun (WGS) entry which is preliminary data.</text>
</comment>